<organism evidence="1 2">
    <name type="scientific">Acrobeloides nanus</name>
    <dbReference type="NCBI Taxonomy" id="290746"/>
    <lineage>
        <taxon>Eukaryota</taxon>
        <taxon>Metazoa</taxon>
        <taxon>Ecdysozoa</taxon>
        <taxon>Nematoda</taxon>
        <taxon>Chromadorea</taxon>
        <taxon>Rhabditida</taxon>
        <taxon>Tylenchina</taxon>
        <taxon>Cephalobomorpha</taxon>
        <taxon>Cephaloboidea</taxon>
        <taxon>Cephalobidae</taxon>
        <taxon>Acrobeloides</taxon>
    </lineage>
</organism>
<dbReference type="WBParaSite" id="ACRNAN_Path_1015.g3902.t1">
    <property type="protein sequence ID" value="ACRNAN_Path_1015.g3902.t1"/>
    <property type="gene ID" value="ACRNAN_Path_1015.g3902"/>
</dbReference>
<reference evidence="2" key="1">
    <citation type="submission" date="2022-11" db="UniProtKB">
        <authorList>
            <consortium name="WormBaseParasite"/>
        </authorList>
    </citation>
    <scope>IDENTIFICATION</scope>
</reference>
<keyword evidence="1" id="KW-1185">Reference proteome</keyword>
<evidence type="ECO:0000313" key="1">
    <source>
        <dbReference type="Proteomes" id="UP000887540"/>
    </source>
</evidence>
<sequence>MDNFKQLEPDKPKSEILTEALEELSGSGNSTQLIKVVNSMPENLQQVVTSALSQVNNPEHSRAPENAAQAMTTSMKLCTNPEELQSLNKDVVNFVNVVKQTNFLGGNQDLSPEQIRSLWTTSNQINGRFGGFLSNLSPSNNLSSDISRFLDLVSLTPEENAELEELANRINASKEPPTNVFANSNLLNVANSLFGWITNFQNSKP</sequence>
<accession>A0A914BUG4</accession>
<evidence type="ECO:0000313" key="2">
    <source>
        <dbReference type="WBParaSite" id="ACRNAN_Path_1015.g3902.t1"/>
    </source>
</evidence>
<proteinExistence type="predicted"/>
<name>A0A914BUG4_9BILA</name>
<protein>
    <submittedName>
        <fullName evidence="2">Uncharacterized protein</fullName>
    </submittedName>
</protein>
<dbReference type="Proteomes" id="UP000887540">
    <property type="component" value="Unplaced"/>
</dbReference>
<dbReference type="AlphaFoldDB" id="A0A914BUG4"/>